<evidence type="ECO:0000256" key="1">
    <source>
        <dbReference type="ARBA" id="ARBA00004651"/>
    </source>
</evidence>
<gene>
    <name evidence="12 14" type="primary">htpX</name>
    <name evidence="14" type="ORF">GCM10022421_34050</name>
</gene>
<dbReference type="InterPro" id="IPR001915">
    <property type="entry name" value="Peptidase_M48"/>
</dbReference>
<dbReference type="GO" id="GO:0006508">
    <property type="term" value="P:proteolysis"/>
    <property type="evidence" value="ECO:0007669"/>
    <property type="project" value="UniProtKB-KW"/>
</dbReference>
<feature type="transmembrane region" description="Helical" evidence="12">
    <location>
        <begin position="195"/>
        <end position="220"/>
    </location>
</feature>
<comment type="similarity">
    <text evidence="2 12">Belongs to the peptidase M48B family.</text>
</comment>
<keyword evidence="4 12" id="KW-0645">Protease</keyword>
<evidence type="ECO:0000256" key="5">
    <source>
        <dbReference type="ARBA" id="ARBA00022692"/>
    </source>
</evidence>
<evidence type="ECO:0000256" key="9">
    <source>
        <dbReference type="ARBA" id="ARBA00022989"/>
    </source>
</evidence>
<dbReference type="Pfam" id="PF01435">
    <property type="entry name" value="Peptidase_M48"/>
    <property type="match status" value="1"/>
</dbReference>
<dbReference type="Proteomes" id="UP001501479">
    <property type="component" value="Unassembled WGS sequence"/>
</dbReference>
<evidence type="ECO:0000256" key="12">
    <source>
        <dbReference type="HAMAP-Rule" id="MF_00188"/>
    </source>
</evidence>
<evidence type="ECO:0000256" key="3">
    <source>
        <dbReference type="ARBA" id="ARBA00022475"/>
    </source>
</evidence>
<evidence type="ECO:0000256" key="8">
    <source>
        <dbReference type="ARBA" id="ARBA00022833"/>
    </source>
</evidence>
<keyword evidence="5 12" id="KW-0812">Transmembrane</keyword>
<feature type="transmembrane region" description="Helical" evidence="12">
    <location>
        <begin position="37"/>
        <end position="57"/>
    </location>
</feature>
<keyword evidence="7 12" id="KW-0378">Hydrolase</keyword>
<dbReference type="InterPro" id="IPR050083">
    <property type="entry name" value="HtpX_protease"/>
</dbReference>
<dbReference type="CDD" id="cd07335">
    <property type="entry name" value="M48B_HtpX_like"/>
    <property type="match status" value="1"/>
</dbReference>
<comment type="subcellular location">
    <subcellularLocation>
        <location evidence="1 12">Cell membrane</location>
        <topology evidence="1 12">Multi-pass membrane protein</topology>
    </subcellularLocation>
</comment>
<evidence type="ECO:0000256" key="2">
    <source>
        <dbReference type="ARBA" id="ARBA00009779"/>
    </source>
</evidence>
<name>A0ABP7ER48_9GAMM</name>
<evidence type="ECO:0000256" key="11">
    <source>
        <dbReference type="ARBA" id="ARBA00023136"/>
    </source>
</evidence>
<keyword evidence="15" id="KW-1185">Reference proteome</keyword>
<dbReference type="InterPro" id="IPR022919">
    <property type="entry name" value="Pept_M48_protease_HtpX"/>
</dbReference>
<dbReference type="EMBL" id="BAABDS010000051">
    <property type="protein sequence ID" value="GAA3722492.1"/>
    <property type="molecule type" value="Genomic_DNA"/>
</dbReference>
<dbReference type="Gene3D" id="3.30.2010.10">
    <property type="entry name" value="Metalloproteases ('zincins'), catalytic domain"/>
    <property type="match status" value="1"/>
</dbReference>
<feature type="binding site" evidence="12">
    <location>
        <position position="225"/>
    </location>
    <ligand>
        <name>Zn(2+)</name>
        <dbReference type="ChEBI" id="CHEBI:29105"/>
        <note>catalytic</note>
    </ligand>
</feature>
<evidence type="ECO:0000256" key="7">
    <source>
        <dbReference type="ARBA" id="ARBA00022801"/>
    </source>
</evidence>
<reference evidence="15" key="1">
    <citation type="journal article" date="2019" name="Int. J. Syst. Evol. Microbiol.">
        <title>The Global Catalogue of Microorganisms (GCM) 10K type strain sequencing project: providing services to taxonomists for standard genome sequencing and annotation.</title>
        <authorList>
            <consortium name="The Broad Institute Genomics Platform"/>
            <consortium name="The Broad Institute Genome Sequencing Center for Infectious Disease"/>
            <person name="Wu L."/>
            <person name="Ma J."/>
        </authorList>
    </citation>
    <scope>NUCLEOTIDE SEQUENCE [LARGE SCALE GENOMIC DNA]</scope>
    <source>
        <strain evidence="15">JCM 17329</strain>
    </source>
</reference>
<keyword evidence="11 12" id="KW-0472">Membrane</keyword>
<keyword evidence="9 12" id="KW-1133">Transmembrane helix</keyword>
<dbReference type="PANTHER" id="PTHR43221:SF1">
    <property type="entry name" value="PROTEASE HTPX"/>
    <property type="match status" value="1"/>
</dbReference>
<evidence type="ECO:0000259" key="13">
    <source>
        <dbReference type="Pfam" id="PF01435"/>
    </source>
</evidence>
<keyword evidence="10 12" id="KW-0482">Metalloprotease</keyword>
<dbReference type="HAMAP" id="MF_00188">
    <property type="entry name" value="Pept_M48_protease_HtpX"/>
    <property type="match status" value="1"/>
</dbReference>
<dbReference type="EC" id="3.4.24.-" evidence="12"/>
<keyword evidence="12" id="KW-0346">Stress response</keyword>
<feature type="transmembrane region" description="Helical" evidence="12">
    <location>
        <begin position="162"/>
        <end position="183"/>
    </location>
</feature>
<accession>A0ABP7ER48</accession>
<evidence type="ECO:0000256" key="10">
    <source>
        <dbReference type="ARBA" id="ARBA00023049"/>
    </source>
</evidence>
<evidence type="ECO:0000256" key="6">
    <source>
        <dbReference type="ARBA" id="ARBA00022723"/>
    </source>
</evidence>
<feature type="binding site" evidence="12">
    <location>
        <position position="143"/>
    </location>
    <ligand>
        <name>Zn(2+)</name>
        <dbReference type="ChEBI" id="CHEBI:29105"/>
        <note>catalytic</note>
    </ligand>
</feature>
<comment type="caution">
    <text evidence="14">The sequence shown here is derived from an EMBL/GenBank/DDBJ whole genome shotgun (WGS) entry which is preliminary data.</text>
</comment>
<sequence length="291" mass="31847">MKRILLFIATNLAVVLVLGVVLNIVFSMLGIDRSSVGGLLVFCAVFGFGGSTISLLISKWMAKRAYSVQVIEQPRNEMEHWLMTTVTRQAQQAGIGMPEVGVYDSPDMNAFATGPSRNNALVAVSTGLMYSMSRDEAEAVLAHEVSHVANGDMVTLTLIQGVVNTFVMFFARIVANIISGFFSNNEEEEGGGMGGLAYFAIVMVLELVFGILASIIVMWFSRQREYRADEGGARLAGKEKMIGALERLRHGPEVELEGSLAAFGINGKRHSELFMSHPPLEKRIQALREQR</sequence>
<dbReference type="RefSeq" id="WP_298716085.1">
    <property type="nucleotide sequence ID" value="NZ_BAABDS010000051.1"/>
</dbReference>
<comment type="cofactor">
    <cofactor evidence="12">
        <name>Zn(2+)</name>
        <dbReference type="ChEBI" id="CHEBI:29105"/>
    </cofactor>
    <text evidence="12">Binds 1 zinc ion per subunit.</text>
</comment>
<dbReference type="PANTHER" id="PTHR43221">
    <property type="entry name" value="PROTEASE HTPX"/>
    <property type="match status" value="1"/>
</dbReference>
<protein>
    <recommendedName>
        <fullName evidence="12">Protease HtpX</fullName>
        <ecNumber evidence="12">3.4.24.-</ecNumber>
    </recommendedName>
    <alternativeName>
        <fullName evidence="12">Heat shock protein HtpX</fullName>
    </alternativeName>
</protein>
<evidence type="ECO:0000313" key="14">
    <source>
        <dbReference type="EMBL" id="GAA3722492.1"/>
    </source>
</evidence>
<keyword evidence="6 12" id="KW-0479">Metal-binding</keyword>
<keyword evidence="8 12" id="KW-0862">Zinc</keyword>
<organism evidence="14 15">
    <name type="scientific">Oceanisphaera sediminis</name>
    <dbReference type="NCBI Taxonomy" id="981381"/>
    <lineage>
        <taxon>Bacteria</taxon>
        <taxon>Pseudomonadati</taxon>
        <taxon>Pseudomonadota</taxon>
        <taxon>Gammaproteobacteria</taxon>
        <taxon>Aeromonadales</taxon>
        <taxon>Aeromonadaceae</taxon>
        <taxon>Oceanisphaera</taxon>
    </lineage>
</organism>
<feature type="domain" description="Peptidase M48" evidence="13">
    <location>
        <begin position="79"/>
        <end position="289"/>
    </location>
</feature>
<evidence type="ECO:0000256" key="4">
    <source>
        <dbReference type="ARBA" id="ARBA00022670"/>
    </source>
</evidence>
<keyword evidence="3 12" id="KW-1003">Cell membrane</keyword>
<evidence type="ECO:0000313" key="15">
    <source>
        <dbReference type="Proteomes" id="UP001501479"/>
    </source>
</evidence>
<dbReference type="NCBIfam" id="NF003965">
    <property type="entry name" value="PRK05457.1"/>
    <property type="match status" value="1"/>
</dbReference>
<feature type="binding site" evidence="12">
    <location>
        <position position="147"/>
    </location>
    <ligand>
        <name>Zn(2+)</name>
        <dbReference type="ChEBI" id="CHEBI:29105"/>
        <note>catalytic</note>
    </ligand>
</feature>
<feature type="transmembrane region" description="Helical" evidence="12">
    <location>
        <begin position="12"/>
        <end position="31"/>
    </location>
</feature>
<proteinExistence type="inferred from homology"/>
<feature type="active site" evidence="12">
    <location>
        <position position="144"/>
    </location>
</feature>
<dbReference type="GO" id="GO:0008233">
    <property type="term" value="F:peptidase activity"/>
    <property type="evidence" value="ECO:0007669"/>
    <property type="project" value="UniProtKB-KW"/>
</dbReference>